<organism evidence="2 3">
    <name type="scientific">Cymbomonas tetramitiformis</name>
    <dbReference type="NCBI Taxonomy" id="36881"/>
    <lineage>
        <taxon>Eukaryota</taxon>
        <taxon>Viridiplantae</taxon>
        <taxon>Chlorophyta</taxon>
        <taxon>Pyramimonadophyceae</taxon>
        <taxon>Pyramimonadales</taxon>
        <taxon>Pyramimonadaceae</taxon>
        <taxon>Cymbomonas</taxon>
    </lineage>
</organism>
<gene>
    <name evidence="2" type="ORF">CYMTET_46233</name>
</gene>
<dbReference type="EMBL" id="LGRX02032212">
    <property type="protein sequence ID" value="KAK3244144.1"/>
    <property type="molecule type" value="Genomic_DNA"/>
</dbReference>
<name>A0AAE0BY36_9CHLO</name>
<keyword evidence="3" id="KW-1185">Reference proteome</keyword>
<comment type="caution">
    <text evidence="2">The sequence shown here is derived from an EMBL/GenBank/DDBJ whole genome shotgun (WGS) entry which is preliminary data.</text>
</comment>
<accession>A0AAE0BY36</accession>
<evidence type="ECO:0000313" key="2">
    <source>
        <dbReference type="EMBL" id="KAK3244144.1"/>
    </source>
</evidence>
<dbReference type="AlphaFoldDB" id="A0AAE0BY36"/>
<dbReference type="Proteomes" id="UP001190700">
    <property type="component" value="Unassembled WGS sequence"/>
</dbReference>
<feature type="region of interest" description="Disordered" evidence="1">
    <location>
        <begin position="1"/>
        <end position="41"/>
    </location>
</feature>
<reference evidence="2 3" key="1">
    <citation type="journal article" date="2015" name="Genome Biol. Evol.">
        <title>Comparative Genomics of a Bacterivorous Green Alga Reveals Evolutionary Causalities and Consequences of Phago-Mixotrophic Mode of Nutrition.</title>
        <authorList>
            <person name="Burns J.A."/>
            <person name="Paasch A."/>
            <person name="Narechania A."/>
            <person name="Kim E."/>
        </authorList>
    </citation>
    <scope>NUCLEOTIDE SEQUENCE [LARGE SCALE GENOMIC DNA]</scope>
    <source>
        <strain evidence="2 3">PLY_AMNH</strain>
    </source>
</reference>
<evidence type="ECO:0000313" key="3">
    <source>
        <dbReference type="Proteomes" id="UP001190700"/>
    </source>
</evidence>
<proteinExistence type="predicted"/>
<evidence type="ECO:0000256" key="1">
    <source>
        <dbReference type="SAM" id="MobiDB-lite"/>
    </source>
</evidence>
<protein>
    <submittedName>
        <fullName evidence="2">Uncharacterized protein</fullName>
    </submittedName>
</protein>
<sequence>MGSSKGCGASSSREKRPAPSPTDNPSSALRRGSKSVPFSSAVSGTDIASAKVLDAGAAKVLDADGVKLNVLQALGQRSHTRRDKEALDALHRVFTVANAVAHVTAARRATAASGHTVDDKVSFEAKHRQDIRILVCILLEATVQCAAAGPEMRARLLCLLQCADRML</sequence>